<dbReference type="AlphaFoldDB" id="A0A2S8HFY8"/>
<organism evidence="1 2">
    <name type="scientific">Pseudomonas frederiksbergensis</name>
    <dbReference type="NCBI Taxonomy" id="104087"/>
    <lineage>
        <taxon>Bacteria</taxon>
        <taxon>Pseudomonadati</taxon>
        <taxon>Pseudomonadota</taxon>
        <taxon>Gammaproteobacteria</taxon>
        <taxon>Pseudomonadales</taxon>
        <taxon>Pseudomonadaceae</taxon>
        <taxon>Pseudomonas</taxon>
    </lineage>
</organism>
<gene>
    <name evidence="1" type="ORF">C5612_21195</name>
</gene>
<dbReference type="Proteomes" id="UP000239687">
    <property type="component" value="Unassembled WGS sequence"/>
</dbReference>
<accession>A0A2S8HFY8</accession>
<comment type="caution">
    <text evidence="1">The sequence shown here is derived from an EMBL/GenBank/DDBJ whole genome shotgun (WGS) entry which is preliminary data.</text>
</comment>
<reference evidence="1 2" key="1">
    <citation type="submission" date="2018-02" db="EMBL/GenBank/DDBJ databases">
        <title>Draft genome sequencing of Pseudomonas frederiksbergensis 11-D3.</title>
        <authorList>
            <person name="Zheng B.-X."/>
        </authorList>
    </citation>
    <scope>NUCLEOTIDE SEQUENCE [LARGE SCALE GENOMIC DNA]</scope>
    <source>
        <strain evidence="1 2">11-D3</strain>
    </source>
</reference>
<evidence type="ECO:0000313" key="1">
    <source>
        <dbReference type="EMBL" id="PQP01406.1"/>
    </source>
</evidence>
<protein>
    <submittedName>
        <fullName evidence="1">Uncharacterized protein</fullName>
    </submittedName>
</protein>
<name>A0A2S8HFY8_9PSED</name>
<proteinExistence type="predicted"/>
<evidence type="ECO:0000313" key="2">
    <source>
        <dbReference type="Proteomes" id="UP000239687"/>
    </source>
</evidence>
<dbReference type="EMBL" id="PUIN01000012">
    <property type="protein sequence ID" value="PQP01406.1"/>
    <property type="molecule type" value="Genomic_DNA"/>
</dbReference>
<sequence>MGAGLLAKSVSQSTSLVNVRPYSRASPLPHWVYGEPIKRPRNREAFYLGFNLFNSVASVPEKVRT</sequence>